<keyword evidence="1" id="KW-0472">Membrane</keyword>
<feature type="transmembrane region" description="Helical" evidence="1">
    <location>
        <begin position="84"/>
        <end position="106"/>
    </location>
</feature>
<keyword evidence="1" id="KW-1133">Transmembrane helix</keyword>
<accession>A0AAT9GJJ8</accession>
<feature type="transmembrane region" description="Helical" evidence="1">
    <location>
        <begin position="21"/>
        <end position="39"/>
    </location>
</feature>
<feature type="transmembrane region" description="Helical" evidence="1">
    <location>
        <begin position="51"/>
        <end position="72"/>
    </location>
</feature>
<dbReference type="AlphaFoldDB" id="A0AAT9GJJ8"/>
<keyword evidence="1" id="KW-0812">Transmembrane</keyword>
<gene>
    <name evidence="2" type="ORF">KACHI17_16330</name>
</gene>
<sequence length="112" mass="12055">MTQQNDASFIQVDLVAAAKRMFIGAALAFALILSLLLSVDEPKPEWGSLWMLKPLLITPLAGAGGGAFFYYMTQIVKNNVWAKLVATVVGLVGYVIAIWLGSVLGLNGTLWD</sequence>
<dbReference type="EMBL" id="AP029612">
    <property type="protein sequence ID" value="BFG70752.1"/>
    <property type="molecule type" value="Genomic_DNA"/>
</dbReference>
<dbReference type="RefSeq" id="WP_353548390.1">
    <property type="nucleotide sequence ID" value="NZ_AP029612.1"/>
</dbReference>
<evidence type="ECO:0008006" key="3">
    <source>
        <dbReference type="Google" id="ProtNLM"/>
    </source>
</evidence>
<evidence type="ECO:0000313" key="2">
    <source>
        <dbReference type="EMBL" id="BFG70752.1"/>
    </source>
</evidence>
<name>A0AAT9GJJ8_9BACT</name>
<proteinExistence type="predicted"/>
<protein>
    <recommendedName>
        <fullName evidence="3">Potassium transporter KefB</fullName>
    </recommendedName>
</protein>
<evidence type="ECO:0000256" key="1">
    <source>
        <dbReference type="SAM" id="Phobius"/>
    </source>
</evidence>
<reference evidence="2" key="1">
    <citation type="submission" date="2024-02" db="EMBL/GenBank/DDBJ databases">
        <title>Sediminibacterium planktonica sp. nov. and Sediminibacterium longus sp. nov., isolated from surface lake and river water.</title>
        <authorList>
            <person name="Watanabe K."/>
            <person name="Takemine S."/>
            <person name="Ishii Y."/>
            <person name="Ogata Y."/>
            <person name="Shindo C."/>
            <person name="Suda W."/>
        </authorList>
    </citation>
    <scope>NUCLEOTIDE SEQUENCE</scope>
    <source>
        <strain evidence="2">KACHI17</strain>
    </source>
</reference>
<organism evidence="2">
    <name type="scientific">Sediminibacterium sp. KACHI17</name>
    <dbReference type="NCBI Taxonomy" id="1751071"/>
    <lineage>
        <taxon>Bacteria</taxon>
        <taxon>Pseudomonadati</taxon>
        <taxon>Bacteroidota</taxon>
        <taxon>Chitinophagia</taxon>
        <taxon>Chitinophagales</taxon>
        <taxon>Chitinophagaceae</taxon>
        <taxon>Sediminibacterium</taxon>
    </lineage>
</organism>